<feature type="region of interest" description="Disordered" evidence="12">
    <location>
        <begin position="1"/>
        <end position="137"/>
    </location>
</feature>
<comment type="subcellular location">
    <subcellularLocation>
        <location evidence="1">Cytoplasm</location>
    </subcellularLocation>
</comment>
<feature type="compositionally biased region" description="Basic and acidic residues" evidence="12">
    <location>
        <begin position="94"/>
        <end position="122"/>
    </location>
</feature>
<evidence type="ECO:0000256" key="9">
    <source>
        <dbReference type="ARBA" id="ARBA00023006"/>
    </source>
</evidence>
<feature type="compositionally biased region" description="Acidic residues" evidence="12">
    <location>
        <begin position="1755"/>
        <end position="1779"/>
    </location>
</feature>
<evidence type="ECO:0000256" key="12">
    <source>
        <dbReference type="SAM" id="MobiDB-lite"/>
    </source>
</evidence>
<feature type="region of interest" description="Disordered" evidence="12">
    <location>
        <begin position="287"/>
        <end position="317"/>
    </location>
</feature>
<evidence type="ECO:0000256" key="1">
    <source>
        <dbReference type="ARBA" id="ARBA00004496"/>
    </source>
</evidence>
<dbReference type="GO" id="GO:0005737">
    <property type="term" value="C:cytoplasm"/>
    <property type="evidence" value="ECO:0007669"/>
    <property type="project" value="UniProtKB-SubCell"/>
</dbReference>
<evidence type="ECO:0000313" key="15">
    <source>
        <dbReference type="Proteomes" id="UP000827284"/>
    </source>
</evidence>
<dbReference type="InterPro" id="IPR046792">
    <property type="entry name" value="Peptidase_C54_cat"/>
</dbReference>
<feature type="region of interest" description="Disordered" evidence="12">
    <location>
        <begin position="1198"/>
        <end position="1228"/>
    </location>
</feature>
<feature type="compositionally biased region" description="Polar residues" evidence="12">
    <location>
        <begin position="893"/>
        <end position="905"/>
    </location>
</feature>
<feature type="region of interest" description="Disordered" evidence="12">
    <location>
        <begin position="1612"/>
        <end position="1730"/>
    </location>
</feature>
<feature type="compositionally biased region" description="Polar residues" evidence="12">
    <location>
        <begin position="180"/>
        <end position="207"/>
    </location>
</feature>
<feature type="region of interest" description="Disordered" evidence="12">
    <location>
        <begin position="159"/>
        <end position="208"/>
    </location>
</feature>
<evidence type="ECO:0000259" key="13">
    <source>
        <dbReference type="Pfam" id="PF03416"/>
    </source>
</evidence>
<protein>
    <recommendedName>
        <fullName evidence="11">Autophagy-related protein 4</fullName>
    </recommendedName>
</protein>
<feature type="region of interest" description="Disordered" evidence="12">
    <location>
        <begin position="1127"/>
        <end position="1157"/>
    </location>
</feature>
<feature type="compositionally biased region" description="Polar residues" evidence="12">
    <location>
        <begin position="700"/>
        <end position="712"/>
    </location>
</feature>
<evidence type="ECO:0000256" key="3">
    <source>
        <dbReference type="ARBA" id="ARBA00022448"/>
    </source>
</evidence>
<reference evidence="14" key="1">
    <citation type="submission" date="2021-11" db="EMBL/GenBank/DDBJ databases">
        <authorList>
            <person name="Herlambang A."/>
            <person name="Guo Y."/>
            <person name="Takashima Y."/>
            <person name="Nishizawa T."/>
        </authorList>
    </citation>
    <scope>NUCLEOTIDE SEQUENCE</scope>
    <source>
        <strain evidence="14">E1425</strain>
    </source>
</reference>
<dbReference type="GO" id="GO:0000045">
    <property type="term" value="P:autophagosome assembly"/>
    <property type="evidence" value="ECO:0007669"/>
    <property type="project" value="TreeGrafter"/>
</dbReference>
<feature type="compositionally biased region" description="Polar residues" evidence="12">
    <location>
        <begin position="635"/>
        <end position="647"/>
    </location>
</feature>
<sequence length="1779" mass="196131">MDSTHVLEPFHPSRDAKGAFHSNKEWTSRGEFETLKTDQTLLTEKQRSSFRSDTRDRRLPKEKKTRSTATNSSASSASSSLSRGRSHTLQELSPMDRGEDERKKKDLMRRLRDIEGGKRAVEQDEYADSGDRGDQVEDRTEFWSSLYAQHPVLREAQAPGLGPAQSTLPLFSTSDHEPLDTSSNDRVPQSTTSTIDSTRQGRSTTTAAAHRIKVLQVLRKCTKESILRPGGTDRDQGRDHHYFESLAPDVSSTPSLHHQATRHLSAESGPFSFVLFFTVESALPACASNSGSTASSKNSTQSRRGGKRHVLEPSSCSPPTPIWLSYSNTASPAGEKTVECMGTFQPNNVHLANSTKTGWDTSFSSHGDIPPFYIYETRVLDLTAKATQPDGKEFHETTLKVDLVLTTSPPDSLGASAAALSYTFDRDLGHNRLTTIRFDDGDFEKDDELYYQGVVSNTKGSSKSKDQKRLKAAAAAAASVVPAYQEPDTGEHLVQATSEFFSKMGYWLYNSKVVQLIARDDRVRTKSSFSTREDIWMLGVCYSFQPVSRPTTLTGSVAKRRIRRSRSIRSLLESEKSLVRKNSGSRRRVASSTKTQPGAENSKIDLLTTTTHLDQHSNSLGPLESTSVTRVDPSTVATLQDSTSKSVGNGALLEASPLSRTGSISPTVTETGEGKDRMQQHSRSFSYSNLSKLIPPRSPPTSSVSLQGVQSESLPSSATATSFSALSKHRSSRRPTPRPVSSSVEFAQHDEPEKSNPPSLEAEPSSYNHDLPAAHYANQKQKEEKVSEPAPAAPPSPRKTTRRRLTISGLFSWDGVKTGAESPPVPPVPQADSISVLKIIVAESNKAASKPRPQQSPPPHQRENDSPMEQSPLSKDPVPAPATSLTGRRPRSSAVNSVERSTPLTNGGRRSPPSSWGAASGVKIQLDSDRESRPTRVHSSGNIAEMNSTAKNGTKDRADPRVAVLTDERKEALSYIRSGMGPLRGSLPQENAGSDIDLSQSQRPQHRGHVSQRSRSEGVFMDLVSSKKSSKATSTLAPLSTSVTESRSPIDIDHQRGPASTPVSDSFARSHSGNEAPEPDTAVQAPKRSWRRSLSLSIASAKSSFPSMGLFSPTTSTPPTPAIPSTISGATGSLSMSSPRKSFLGSRSRTTGVEGGSDTQLLHDKVFQDQDLNIDQVSLLPSTSAYLSLLLSPPMLTISPETSEDDTSTGTATPNEDNTPTDKAPKRKGTVDLNGALIAAHHFQKQREQQRQTLTRFMMDFQSRLWFTYRKDLSRIEPSFYTCDSGWGCMMRTGQSLLAQAFVQVMMGREWRVHLPQSKPSNALSPEANEREQRKQRQHLRRYRRMLGWFCDEPAATSPKAYYSIHGIAKEGLALDKKIGEWFGPATVAHALQRLSVKHKDCPLQIVVNMDGCVRFSTLLQAAATPIDLSSSVSSMTGEALEDGTVVLPWIRPVLLMLPTRFGLDKVTESYRGNLKRLFRMPQFLGIAGGRPGRSLYFVASQGDDLYYYDPHFVKARVPPEDIVVSYPVPSFHCGVVRSMDVQELDPSMLLGFLVRSLEELQDLKKRLDEDMERRDCPLVTLMDDLTPLEEVQKANVGFHMVEKVDYAWEEVQEQPPAPPVRPRSELFDQEQKQEQEKEQQGYKDEQEQPRPPLPQQEQQFRPKELLESQQEQEGEVGERGANADVDLRDDFVDRLCAHESRNRHDEQGRDSATAPLSVSHGPLQGGLSFPVEPLVLTATLDATASTSLRPVLDNQEDENDEEGVDVEDDDEEWEKDVF</sequence>
<organism evidence="14 15">
    <name type="scientific">Entomortierella parvispora</name>
    <dbReference type="NCBI Taxonomy" id="205924"/>
    <lineage>
        <taxon>Eukaryota</taxon>
        <taxon>Fungi</taxon>
        <taxon>Fungi incertae sedis</taxon>
        <taxon>Mucoromycota</taxon>
        <taxon>Mortierellomycotina</taxon>
        <taxon>Mortierellomycetes</taxon>
        <taxon>Mortierellales</taxon>
        <taxon>Mortierellaceae</taxon>
        <taxon>Entomortierella</taxon>
    </lineage>
</organism>
<proteinExistence type="inferred from homology"/>
<feature type="compositionally biased region" description="Polar residues" evidence="12">
    <location>
        <begin position="164"/>
        <end position="173"/>
    </location>
</feature>
<dbReference type="GO" id="GO:0019786">
    <property type="term" value="F:protein-phosphatidylethanolamide deconjugating activity"/>
    <property type="evidence" value="ECO:0007669"/>
    <property type="project" value="InterPro"/>
</dbReference>
<feature type="compositionally biased region" description="Low complexity" evidence="12">
    <location>
        <begin position="713"/>
        <end position="726"/>
    </location>
</feature>
<feature type="region of interest" description="Disordered" evidence="12">
    <location>
        <begin position="573"/>
        <end position="804"/>
    </location>
</feature>
<feature type="region of interest" description="Disordered" evidence="12">
    <location>
        <begin position="842"/>
        <end position="1089"/>
    </location>
</feature>
<feature type="compositionally biased region" description="Polar residues" evidence="12">
    <location>
        <begin position="590"/>
        <end position="599"/>
    </location>
</feature>
<dbReference type="OrthoDB" id="2960936at2759"/>
<dbReference type="PANTHER" id="PTHR22624">
    <property type="entry name" value="CYSTEINE PROTEASE ATG4"/>
    <property type="match status" value="1"/>
</dbReference>
<evidence type="ECO:0000256" key="8">
    <source>
        <dbReference type="ARBA" id="ARBA00022927"/>
    </source>
</evidence>
<name>A0A9P3HGG7_9FUNG</name>
<evidence type="ECO:0000256" key="7">
    <source>
        <dbReference type="ARBA" id="ARBA00022807"/>
    </source>
</evidence>
<gene>
    <name evidence="14" type="ORF">EMPS_08500</name>
</gene>
<dbReference type="InterPro" id="IPR038765">
    <property type="entry name" value="Papain-like_cys_pep_sf"/>
</dbReference>
<feature type="compositionally biased region" description="Polar residues" evidence="12">
    <location>
        <begin position="1061"/>
        <end position="1073"/>
    </location>
</feature>
<dbReference type="Pfam" id="PF03416">
    <property type="entry name" value="Peptidase_C54"/>
    <property type="match status" value="1"/>
</dbReference>
<feature type="compositionally biased region" description="Polar residues" evidence="12">
    <location>
        <begin position="1032"/>
        <end position="1047"/>
    </location>
</feature>
<accession>A0A9P3HGG7</accession>
<evidence type="ECO:0000313" key="14">
    <source>
        <dbReference type="EMBL" id="GJJ76141.1"/>
    </source>
</evidence>
<keyword evidence="5 14" id="KW-0645">Protease</keyword>
<reference evidence="14" key="2">
    <citation type="journal article" date="2022" name="Microbiol. Resour. Announc.">
        <title>Whole-Genome Sequence of Entomortierella parvispora E1425, a Mucoromycotan Fungus Associated with Burkholderiaceae-Related Endosymbiotic Bacteria.</title>
        <authorList>
            <person name="Herlambang A."/>
            <person name="Guo Y."/>
            <person name="Takashima Y."/>
            <person name="Narisawa K."/>
            <person name="Ohta H."/>
            <person name="Nishizawa T."/>
        </authorList>
    </citation>
    <scope>NUCLEOTIDE SEQUENCE</scope>
    <source>
        <strain evidence="14">E1425</strain>
    </source>
</reference>
<feature type="compositionally biased region" description="Low complexity" evidence="12">
    <location>
        <begin position="67"/>
        <end position="83"/>
    </location>
</feature>
<evidence type="ECO:0000256" key="4">
    <source>
        <dbReference type="ARBA" id="ARBA00022490"/>
    </source>
</evidence>
<comment type="similarity">
    <text evidence="2">Belongs to the peptidase C54 family.</text>
</comment>
<keyword evidence="6" id="KW-0378">Hydrolase</keyword>
<keyword evidence="15" id="KW-1185">Reference proteome</keyword>
<evidence type="ECO:0000256" key="5">
    <source>
        <dbReference type="ARBA" id="ARBA00022670"/>
    </source>
</evidence>
<dbReference type="PANTHER" id="PTHR22624:SF49">
    <property type="entry name" value="CYSTEINE PROTEASE"/>
    <property type="match status" value="1"/>
</dbReference>
<keyword evidence="8" id="KW-0653">Protein transport</keyword>
<feature type="compositionally biased region" description="Polar residues" evidence="12">
    <location>
        <begin position="1208"/>
        <end position="1218"/>
    </location>
</feature>
<keyword evidence="9" id="KW-0072">Autophagy</keyword>
<dbReference type="SUPFAM" id="SSF54001">
    <property type="entry name" value="Cysteine proteinases"/>
    <property type="match status" value="1"/>
</dbReference>
<keyword evidence="4" id="KW-0963">Cytoplasm</keyword>
<feature type="compositionally biased region" description="Polar residues" evidence="12">
    <location>
        <begin position="681"/>
        <end position="691"/>
    </location>
</feature>
<comment type="caution">
    <text evidence="14">The sequence shown here is derived from an EMBL/GenBank/DDBJ whole genome shotgun (WGS) entry which is preliminary data.</text>
</comment>
<evidence type="ECO:0000256" key="10">
    <source>
        <dbReference type="ARBA" id="ARBA00029362"/>
    </source>
</evidence>
<feature type="compositionally biased region" description="Polar residues" evidence="12">
    <location>
        <begin position="937"/>
        <end position="952"/>
    </location>
</feature>
<feature type="compositionally biased region" description="Basic and acidic residues" evidence="12">
    <location>
        <begin position="953"/>
        <end position="972"/>
    </location>
</feature>
<dbReference type="GO" id="GO:0035973">
    <property type="term" value="P:aggrephagy"/>
    <property type="evidence" value="ECO:0007669"/>
    <property type="project" value="TreeGrafter"/>
</dbReference>
<evidence type="ECO:0000256" key="2">
    <source>
        <dbReference type="ARBA" id="ARBA00010958"/>
    </source>
</evidence>
<feature type="compositionally biased region" description="Polar residues" evidence="12">
    <location>
        <begin position="1129"/>
        <end position="1151"/>
    </location>
</feature>
<evidence type="ECO:0000256" key="6">
    <source>
        <dbReference type="ARBA" id="ARBA00022801"/>
    </source>
</evidence>
<feature type="compositionally biased region" description="Polar residues" evidence="12">
    <location>
        <begin position="616"/>
        <end position="629"/>
    </location>
</feature>
<feature type="compositionally biased region" description="Basic and acidic residues" evidence="12">
    <location>
        <begin position="1623"/>
        <end position="1649"/>
    </location>
</feature>
<dbReference type="InterPro" id="IPR005078">
    <property type="entry name" value="Peptidase_C54"/>
</dbReference>
<feature type="compositionally biased region" description="Polar residues" evidence="12">
    <location>
        <begin position="658"/>
        <end position="670"/>
    </location>
</feature>
<dbReference type="GO" id="GO:0000423">
    <property type="term" value="P:mitophagy"/>
    <property type="evidence" value="ECO:0007669"/>
    <property type="project" value="TreeGrafter"/>
</dbReference>
<feature type="compositionally biased region" description="Basic residues" evidence="12">
    <location>
        <begin position="727"/>
        <end position="736"/>
    </location>
</feature>
<feature type="compositionally biased region" description="Basic and acidic residues" evidence="12">
    <location>
        <begin position="11"/>
        <end position="36"/>
    </location>
</feature>
<keyword evidence="3" id="KW-0813">Transport</keyword>
<dbReference type="GO" id="GO:0004197">
    <property type="term" value="F:cysteine-type endopeptidase activity"/>
    <property type="evidence" value="ECO:0007669"/>
    <property type="project" value="TreeGrafter"/>
</dbReference>
<dbReference type="GO" id="GO:0034727">
    <property type="term" value="P:piecemeal microautophagy of the nucleus"/>
    <property type="evidence" value="ECO:0007669"/>
    <property type="project" value="TreeGrafter"/>
</dbReference>
<feature type="compositionally biased region" description="Basic and acidic residues" evidence="12">
    <location>
        <begin position="44"/>
        <end position="59"/>
    </location>
</feature>
<keyword evidence="7" id="KW-0788">Thiol protease</keyword>
<feature type="domain" description="Peptidase C54 catalytic" evidence="13">
    <location>
        <begin position="1256"/>
        <end position="1566"/>
    </location>
</feature>
<dbReference type="EMBL" id="BQFW01000012">
    <property type="protein sequence ID" value="GJJ76141.1"/>
    <property type="molecule type" value="Genomic_DNA"/>
</dbReference>
<feature type="compositionally biased region" description="Basic and acidic residues" evidence="12">
    <location>
        <begin position="1686"/>
        <end position="1710"/>
    </location>
</feature>
<dbReference type="GO" id="GO:0016485">
    <property type="term" value="P:protein processing"/>
    <property type="evidence" value="ECO:0007669"/>
    <property type="project" value="TreeGrafter"/>
</dbReference>
<feature type="region of interest" description="Disordered" evidence="12">
    <location>
        <begin position="1744"/>
        <end position="1779"/>
    </location>
</feature>
<dbReference type="Proteomes" id="UP000827284">
    <property type="component" value="Unassembled WGS sequence"/>
</dbReference>
<evidence type="ECO:0000256" key="11">
    <source>
        <dbReference type="ARBA" id="ARBA00030240"/>
    </source>
</evidence>
<feature type="compositionally biased region" description="Low complexity" evidence="12">
    <location>
        <begin position="287"/>
        <end position="302"/>
    </location>
</feature>
<feature type="compositionally biased region" description="Polar residues" evidence="12">
    <location>
        <begin position="988"/>
        <end position="1003"/>
    </location>
</feature>
<comment type="catalytic activity">
    <reaction evidence="10">
        <text>[protein]-C-terminal L-amino acid-glycyl-phosphatidylethanolamide + H2O = [protein]-C-terminal L-amino acid-glycine + a 1,2-diacyl-sn-glycero-3-phosphoethanolamine</text>
        <dbReference type="Rhea" id="RHEA:67548"/>
        <dbReference type="Rhea" id="RHEA-COMP:17323"/>
        <dbReference type="Rhea" id="RHEA-COMP:17324"/>
        <dbReference type="ChEBI" id="CHEBI:15377"/>
        <dbReference type="ChEBI" id="CHEBI:64612"/>
        <dbReference type="ChEBI" id="CHEBI:172940"/>
        <dbReference type="ChEBI" id="CHEBI:172941"/>
    </reaction>
    <physiologicalReaction direction="left-to-right" evidence="10">
        <dbReference type="Rhea" id="RHEA:67549"/>
    </physiologicalReaction>
</comment>
<dbReference type="GO" id="GO:0015031">
    <property type="term" value="P:protein transport"/>
    <property type="evidence" value="ECO:0007669"/>
    <property type="project" value="UniProtKB-KW"/>
</dbReference>